<sequence length="162" mass="17709">MDFRARKIHHQSNPSNPGTKHLDMLGVGSSPRVRGTLVLVLESPIFSRFIPACAGNTSLQVAARPGNSVHPRVCGEHCVNMRRYAGLFGSSPRVRGTHHDAGSQQTQDRFIPACAGNTHKPSGLWLCAAVHPRVCGEHWYLPRRLGCCYGSSPRVRGTHDIP</sequence>
<evidence type="ECO:0000313" key="2">
    <source>
        <dbReference type="EMBL" id="ASC07488.1"/>
    </source>
</evidence>
<accession>A0AAC9SU38</accession>
<dbReference type="AntiFam" id="ANF00006">
    <property type="entry name" value="Translation of CRISPR region"/>
</dbReference>
<dbReference type="EMBL" id="CP021924">
    <property type="protein sequence ID" value="ASC07488.1"/>
    <property type="molecule type" value="Genomic_DNA"/>
</dbReference>
<organism evidence="2 3">
    <name type="scientific">Acetobacter pasteurianus subsp. pasteurianus</name>
    <dbReference type="NCBI Taxonomy" id="481145"/>
    <lineage>
        <taxon>Bacteria</taxon>
        <taxon>Pseudomonadati</taxon>
        <taxon>Pseudomonadota</taxon>
        <taxon>Alphaproteobacteria</taxon>
        <taxon>Acetobacterales</taxon>
        <taxon>Acetobacteraceae</taxon>
        <taxon>Acetobacter</taxon>
    </lineage>
</organism>
<dbReference type="AlphaFoldDB" id="A0AAC9SU38"/>
<reference evidence="2 3" key="1">
    <citation type="submission" date="2017-06" db="EMBL/GenBank/DDBJ databases">
        <title>Genome sequence of Acetobacter pasteurianus subsp. pasteurianus strain SRCM101468.</title>
        <authorList>
            <person name="Cho S.H."/>
        </authorList>
    </citation>
    <scope>NUCLEOTIDE SEQUENCE [LARGE SCALE GENOMIC DNA]</scope>
    <source>
        <strain evidence="2 3">SRCM101468</strain>
        <plasmid evidence="3">pap1468-2</plasmid>
    </source>
</reference>
<protein>
    <submittedName>
        <fullName evidence="2">Uncharacterized protein</fullName>
    </submittedName>
</protein>
<feature type="compositionally biased region" description="Basic residues" evidence="1">
    <location>
        <begin position="1"/>
        <end position="10"/>
    </location>
</feature>
<keyword evidence="2" id="KW-0614">Plasmid</keyword>
<gene>
    <name evidence="2" type="ORF">S101468_03287</name>
</gene>
<dbReference type="Proteomes" id="UP000196816">
    <property type="component" value="Plasmid pAP1468-2"/>
</dbReference>
<feature type="region of interest" description="Disordered" evidence="1">
    <location>
        <begin position="1"/>
        <end position="27"/>
    </location>
</feature>
<name>A0AAC9SU38_ACEPA</name>
<proteinExistence type="predicted"/>
<evidence type="ECO:0000313" key="3">
    <source>
        <dbReference type="Proteomes" id="UP000196816"/>
    </source>
</evidence>
<evidence type="ECO:0000256" key="1">
    <source>
        <dbReference type="SAM" id="MobiDB-lite"/>
    </source>
</evidence>
<geneLocation type="plasmid" evidence="3">
    <name>pap1468-2</name>
</geneLocation>
<dbReference type="AntiFam" id="ANF00057">
    <property type="entry name" value="Translation of E. coli type CRISPR repeat"/>
</dbReference>